<dbReference type="OrthoDB" id="6595846at2759"/>
<dbReference type="InterPro" id="IPR036728">
    <property type="entry name" value="PBP_GOBP_sf"/>
</dbReference>
<dbReference type="InParanoid" id="A0A482XPJ5"/>
<proteinExistence type="predicted"/>
<reference evidence="3 4" key="1">
    <citation type="journal article" date="2017" name="Gigascience">
        <title>Genome sequence of the small brown planthopper, Laodelphax striatellus.</title>
        <authorList>
            <person name="Zhu J."/>
            <person name="Jiang F."/>
            <person name="Wang X."/>
            <person name="Yang P."/>
            <person name="Bao Y."/>
            <person name="Zhao W."/>
            <person name="Wang W."/>
            <person name="Lu H."/>
            <person name="Wang Q."/>
            <person name="Cui N."/>
            <person name="Li J."/>
            <person name="Chen X."/>
            <person name="Luo L."/>
            <person name="Yu J."/>
            <person name="Kang L."/>
            <person name="Cui F."/>
        </authorList>
    </citation>
    <scope>NUCLEOTIDE SEQUENCE [LARGE SCALE GENOMIC DNA]</scope>
    <source>
        <strain evidence="3">Lst14</strain>
    </source>
</reference>
<dbReference type="InterPro" id="IPR006170">
    <property type="entry name" value="PBP/GOBP"/>
</dbReference>
<evidence type="ECO:0000313" key="4">
    <source>
        <dbReference type="Proteomes" id="UP000291343"/>
    </source>
</evidence>
<dbReference type="SMR" id="A0A482XPJ5"/>
<dbReference type="GO" id="GO:0005549">
    <property type="term" value="F:odorant binding"/>
    <property type="evidence" value="ECO:0007669"/>
    <property type="project" value="InterPro"/>
</dbReference>
<comment type="caution">
    <text evidence="3">The sequence shown here is derived from an EMBL/GenBank/DDBJ whole genome shotgun (WGS) entry which is preliminary data.</text>
</comment>
<evidence type="ECO:0000256" key="2">
    <source>
        <dbReference type="SAM" id="SignalP"/>
    </source>
</evidence>
<evidence type="ECO:0000256" key="1">
    <source>
        <dbReference type="SAM" id="MobiDB-lite"/>
    </source>
</evidence>
<dbReference type="Proteomes" id="UP000291343">
    <property type="component" value="Unassembled WGS sequence"/>
</dbReference>
<feature type="compositionally biased region" description="Basic residues" evidence="1">
    <location>
        <begin position="155"/>
        <end position="167"/>
    </location>
</feature>
<organism evidence="3 4">
    <name type="scientific">Laodelphax striatellus</name>
    <name type="common">Small brown planthopper</name>
    <name type="synonym">Delphax striatella</name>
    <dbReference type="NCBI Taxonomy" id="195883"/>
    <lineage>
        <taxon>Eukaryota</taxon>
        <taxon>Metazoa</taxon>
        <taxon>Ecdysozoa</taxon>
        <taxon>Arthropoda</taxon>
        <taxon>Hexapoda</taxon>
        <taxon>Insecta</taxon>
        <taxon>Pterygota</taxon>
        <taxon>Neoptera</taxon>
        <taxon>Paraneoptera</taxon>
        <taxon>Hemiptera</taxon>
        <taxon>Auchenorrhyncha</taxon>
        <taxon>Fulgoroidea</taxon>
        <taxon>Delphacidae</taxon>
        <taxon>Criomorphinae</taxon>
        <taxon>Laodelphax</taxon>
    </lineage>
</organism>
<evidence type="ECO:0000313" key="3">
    <source>
        <dbReference type="EMBL" id="RZF48065.1"/>
    </source>
</evidence>
<keyword evidence="4" id="KW-1185">Reference proteome</keyword>
<sequence length="185" mass="20170">MKSLIVCVVVSCLLVANTKADEATSSKPSSSPNAADALIASTTLSPASNETDAARAAIKEQLAKLTESCKTSSQANSDEAKIIGTESVPKTEGEKCFLQCVYTGLGIVKNEQFSVEGAKLLAQKRFGSFPEELEKANQLIETCSKEGISEEGGLKMKRRRRRKRRVRGTLPRVTITRRGIRRRRP</sequence>
<keyword evidence="2" id="KW-0732">Signal</keyword>
<dbReference type="AlphaFoldDB" id="A0A482XPJ5"/>
<dbReference type="SUPFAM" id="SSF47565">
    <property type="entry name" value="Insect pheromone/odorant-binding proteins"/>
    <property type="match status" value="1"/>
</dbReference>
<dbReference type="CDD" id="cd23992">
    <property type="entry name" value="PBP_GOBP"/>
    <property type="match status" value="1"/>
</dbReference>
<feature type="chain" id="PRO_5019840280" evidence="2">
    <location>
        <begin position="21"/>
        <end position="185"/>
    </location>
</feature>
<feature type="signal peptide" evidence="2">
    <location>
        <begin position="1"/>
        <end position="20"/>
    </location>
</feature>
<dbReference type="EMBL" id="QKKF02002849">
    <property type="protein sequence ID" value="RZF48065.1"/>
    <property type="molecule type" value="Genomic_DNA"/>
</dbReference>
<name>A0A482XPJ5_LAOST</name>
<dbReference type="Gene3D" id="1.10.238.20">
    <property type="entry name" value="Pheromone/general odorant binding protein domain"/>
    <property type="match status" value="1"/>
</dbReference>
<accession>A0A482XPJ5</accession>
<gene>
    <name evidence="3" type="ORF">LSTR_LSTR002131</name>
</gene>
<dbReference type="Pfam" id="PF01395">
    <property type="entry name" value="PBP_GOBP"/>
    <property type="match status" value="1"/>
</dbReference>
<protein>
    <submittedName>
        <fullName evidence="3">Uncharacterized protein</fullName>
    </submittedName>
</protein>
<feature type="region of interest" description="Disordered" evidence="1">
    <location>
        <begin position="150"/>
        <end position="185"/>
    </location>
</feature>